<feature type="domain" description="Phage terminase large subunit GpA ATPase" evidence="1">
    <location>
        <begin position="48"/>
        <end position="92"/>
    </location>
</feature>
<evidence type="ECO:0000259" key="1">
    <source>
        <dbReference type="Pfam" id="PF05876"/>
    </source>
</evidence>
<feature type="non-terminal residue" evidence="2">
    <location>
        <position position="92"/>
    </location>
</feature>
<dbReference type="EMBL" id="BARS01051722">
    <property type="protein sequence ID" value="GAG48132.1"/>
    <property type="molecule type" value="Genomic_DNA"/>
</dbReference>
<dbReference type="Pfam" id="PF05876">
    <property type="entry name" value="GpA_ATPase"/>
    <property type="match status" value="1"/>
</dbReference>
<comment type="caution">
    <text evidence="2">The sequence shown here is derived from an EMBL/GenBank/DDBJ whole genome shotgun (WGS) entry which is preliminary data.</text>
</comment>
<organism evidence="2">
    <name type="scientific">marine sediment metagenome</name>
    <dbReference type="NCBI Taxonomy" id="412755"/>
    <lineage>
        <taxon>unclassified sequences</taxon>
        <taxon>metagenomes</taxon>
        <taxon>ecological metagenomes</taxon>
    </lineage>
</organism>
<evidence type="ECO:0000313" key="2">
    <source>
        <dbReference type="EMBL" id="GAG48132.1"/>
    </source>
</evidence>
<reference evidence="2" key="1">
    <citation type="journal article" date="2014" name="Front. Microbiol.">
        <title>High frequency of phylogenetically diverse reductive dehalogenase-homologous genes in deep subseafloor sedimentary metagenomes.</title>
        <authorList>
            <person name="Kawai M."/>
            <person name="Futagami T."/>
            <person name="Toyoda A."/>
            <person name="Takaki Y."/>
            <person name="Nishi S."/>
            <person name="Hori S."/>
            <person name="Arai W."/>
            <person name="Tsubouchi T."/>
            <person name="Morono Y."/>
            <person name="Uchiyama I."/>
            <person name="Ito T."/>
            <person name="Fujiyama A."/>
            <person name="Inagaki F."/>
            <person name="Takami H."/>
        </authorList>
    </citation>
    <scope>NUCLEOTIDE SEQUENCE</scope>
    <source>
        <strain evidence="2">Expedition CK06-06</strain>
    </source>
</reference>
<dbReference type="InterPro" id="IPR046453">
    <property type="entry name" value="GpA_ATPase"/>
</dbReference>
<dbReference type="GO" id="GO:0016887">
    <property type="term" value="F:ATP hydrolysis activity"/>
    <property type="evidence" value="ECO:0007669"/>
    <property type="project" value="InterPro"/>
</dbReference>
<gene>
    <name evidence="2" type="ORF">S01H1_76987</name>
</gene>
<dbReference type="AlphaFoldDB" id="X0YMF2"/>
<protein>
    <recommendedName>
        <fullName evidence="1">Phage terminase large subunit GpA ATPase domain-containing protein</fullName>
    </recommendedName>
</protein>
<accession>X0YMF2</accession>
<name>X0YMF2_9ZZZZ</name>
<sequence length="92" mass="10523">MDRRKLYRQFDLEFLTEQNALKPCDPPLELISEYIEDRRVLPPDAPYAGFWRNDFTPYSIEIMDNMSPASIVQGQALMKGVQVGATSIAENV</sequence>
<proteinExistence type="predicted"/>